<dbReference type="AlphaFoldDB" id="A0A2H1VLN9"/>
<dbReference type="EMBL" id="ODYU01002986">
    <property type="protein sequence ID" value="SOQ41174.1"/>
    <property type="molecule type" value="Genomic_DNA"/>
</dbReference>
<gene>
    <name evidence="1" type="ORF">SFRICE_026935</name>
</gene>
<protein>
    <submittedName>
        <fullName evidence="1">SFRICE_026935</fullName>
    </submittedName>
</protein>
<name>A0A2H1VLN9_SPOFR</name>
<accession>A0A2H1VLN9</accession>
<proteinExistence type="predicted"/>
<evidence type="ECO:0000313" key="1">
    <source>
        <dbReference type="EMBL" id="SOQ41174.1"/>
    </source>
</evidence>
<reference evidence="1" key="1">
    <citation type="submission" date="2016-07" db="EMBL/GenBank/DDBJ databases">
        <authorList>
            <person name="Bretaudeau A."/>
        </authorList>
    </citation>
    <scope>NUCLEOTIDE SEQUENCE</scope>
    <source>
        <strain evidence="1">Rice</strain>
        <tissue evidence="1">Whole body</tissue>
    </source>
</reference>
<sequence length="172" mass="19898">MYRTTNKSFETFDLFINPFDAEIPKDILINISSGKAASEPVKKFLLNIEKSGDVKHKTFMQSAKQILTDLKRALKNTIRKIYFGLFKKRKTKVGGKVQEVRIQRLIWARYGQNFVISHNPLSMCHFDSGICKSQKSTLMKSLEKDVEHNPSSQIDTLYIDGFFFVTHDEKFP</sequence>
<organism evidence="1">
    <name type="scientific">Spodoptera frugiperda</name>
    <name type="common">Fall armyworm</name>
    <dbReference type="NCBI Taxonomy" id="7108"/>
    <lineage>
        <taxon>Eukaryota</taxon>
        <taxon>Metazoa</taxon>
        <taxon>Ecdysozoa</taxon>
        <taxon>Arthropoda</taxon>
        <taxon>Hexapoda</taxon>
        <taxon>Insecta</taxon>
        <taxon>Pterygota</taxon>
        <taxon>Neoptera</taxon>
        <taxon>Endopterygota</taxon>
        <taxon>Lepidoptera</taxon>
        <taxon>Glossata</taxon>
        <taxon>Ditrysia</taxon>
        <taxon>Noctuoidea</taxon>
        <taxon>Noctuidae</taxon>
        <taxon>Amphipyrinae</taxon>
        <taxon>Spodoptera</taxon>
    </lineage>
</organism>